<feature type="non-terminal residue" evidence="2">
    <location>
        <position position="89"/>
    </location>
</feature>
<evidence type="ECO:0000256" key="1">
    <source>
        <dbReference type="SAM" id="MobiDB-lite"/>
    </source>
</evidence>
<comment type="caution">
    <text evidence="2">The sequence shown here is derived from an EMBL/GenBank/DDBJ whole genome shotgun (WGS) entry which is preliminary data.</text>
</comment>
<dbReference type="EMBL" id="BARV01044293">
    <property type="protein sequence ID" value="GAI70725.1"/>
    <property type="molecule type" value="Genomic_DNA"/>
</dbReference>
<evidence type="ECO:0000313" key="2">
    <source>
        <dbReference type="EMBL" id="GAI70725.1"/>
    </source>
</evidence>
<accession>X1S5K4</accession>
<feature type="compositionally biased region" description="Polar residues" evidence="1">
    <location>
        <begin position="15"/>
        <end position="24"/>
    </location>
</feature>
<feature type="non-terminal residue" evidence="2">
    <location>
        <position position="1"/>
    </location>
</feature>
<proteinExistence type="predicted"/>
<reference evidence="2" key="1">
    <citation type="journal article" date="2014" name="Front. Microbiol.">
        <title>High frequency of phylogenetically diverse reductive dehalogenase-homologous genes in deep subseafloor sedimentary metagenomes.</title>
        <authorList>
            <person name="Kawai M."/>
            <person name="Futagami T."/>
            <person name="Toyoda A."/>
            <person name="Takaki Y."/>
            <person name="Nishi S."/>
            <person name="Hori S."/>
            <person name="Arai W."/>
            <person name="Tsubouchi T."/>
            <person name="Morono Y."/>
            <person name="Uchiyama I."/>
            <person name="Ito T."/>
            <person name="Fujiyama A."/>
            <person name="Inagaki F."/>
            <person name="Takami H."/>
        </authorList>
    </citation>
    <scope>NUCLEOTIDE SEQUENCE</scope>
    <source>
        <strain evidence="2">Expedition CK06-06</strain>
    </source>
</reference>
<sequence>IEAMAKETCLPDQQGRANPGSNHSVEMTAKGIEDLMTFFGAKSGQTMPGWSSSHVLYRITNAVLSSVPGTNVVTTGLDHASVRSAVTQL</sequence>
<feature type="region of interest" description="Disordered" evidence="1">
    <location>
        <begin position="1"/>
        <end position="24"/>
    </location>
</feature>
<organism evidence="2">
    <name type="scientific">marine sediment metagenome</name>
    <dbReference type="NCBI Taxonomy" id="412755"/>
    <lineage>
        <taxon>unclassified sequences</taxon>
        <taxon>metagenomes</taxon>
        <taxon>ecological metagenomes</taxon>
    </lineage>
</organism>
<gene>
    <name evidence="2" type="ORF">S06H3_65644</name>
</gene>
<dbReference type="AlphaFoldDB" id="X1S5K4"/>
<name>X1S5K4_9ZZZZ</name>
<protein>
    <submittedName>
        <fullName evidence="2">Uncharacterized protein</fullName>
    </submittedName>
</protein>